<dbReference type="AlphaFoldDB" id="A0A921AVG9"/>
<evidence type="ECO:0000313" key="5">
    <source>
        <dbReference type="EMBL" id="HJD96821.1"/>
    </source>
</evidence>
<dbReference type="InterPro" id="IPR002933">
    <property type="entry name" value="Peptidase_M20"/>
</dbReference>
<comment type="caution">
    <text evidence="5">The sequence shown here is derived from an EMBL/GenBank/DDBJ whole genome shotgun (WGS) entry which is preliminary data.</text>
</comment>
<protein>
    <submittedName>
        <fullName evidence="5">M20/M25/M40 family metallo-hydrolase</fullName>
    </submittedName>
</protein>
<evidence type="ECO:0000256" key="2">
    <source>
        <dbReference type="ARBA" id="ARBA00022801"/>
    </source>
</evidence>
<gene>
    <name evidence="5" type="ORF">K8W16_04150</name>
</gene>
<dbReference type="InterPro" id="IPR036264">
    <property type="entry name" value="Bact_exopeptidase_dim_dom"/>
</dbReference>
<accession>A0A921AVG9</accession>
<reference evidence="5" key="1">
    <citation type="journal article" date="2021" name="PeerJ">
        <title>Extensive microbial diversity within the chicken gut microbiome revealed by metagenomics and culture.</title>
        <authorList>
            <person name="Gilroy R."/>
            <person name="Ravi A."/>
            <person name="Getino M."/>
            <person name="Pursley I."/>
            <person name="Horton D.L."/>
            <person name="Alikhan N.F."/>
            <person name="Baker D."/>
            <person name="Gharbi K."/>
            <person name="Hall N."/>
            <person name="Watson M."/>
            <person name="Adriaenssens E.M."/>
            <person name="Foster-Nyarko E."/>
            <person name="Jarju S."/>
            <person name="Secka A."/>
            <person name="Antonio M."/>
            <person name="Oren A."/>
            <person name="Chaudhuri R.R."/>
            <person name="La Ragione R."/>
            <person name="Hildebrand F."/>
            <person name="Pallen M.J."/>
        </authorList>
    </citation>
    <scope>NUCLEOTIDE SEQUENCE</scope>
    <source>
        <strain evidence="5">ChiGjej2B2-19336</strain>
    </source>
</reference>
<proteinExistence type="predicted"/>
<name>A0A921AVG9_9BACT</name>
<keyword evidence="2" id="KW-0378">Hydrolase</keyword>
<feature type="domain" description="Peptidase M20 dimerisation" evidence="4">
    <location>
        <begin position="189"/>
        <end position="285"/>
    </location>
</feature>
<dbReference type="Gene3D" id="3.40.630.10">
    <property type="entry name" value="Zn peptidases"/>
    <property type="match status" value="1"/>
</dbReference>
<evidence type="ECO:0000259" key="4">
    <source>
        <dbReference type="Pfam" id="PF07687"/>
    </source>
</evidence>
<reference evidence="5" key="2">
    <citation type="submission" date="2021-09" db="EMBL/GenBank/DDBJ databases">
        <authorList>
            <person name="Gilroy R."/>
        </authorList>
    </citation>
    <scope>NUCLEOTIDE SEQUENCE</scope>
    <source>
        <strain evidence="5">ChiGjej2B2-19336</strain>
    </source>
</reference>
<dbReference type="Pfam" id="PF07687">
    <property type="entry name" value="M20_dimer"/>
    <property type="match status" value="1"/>
</dbReference>
<dbReference type="Gene3D" id="3.30.70.360">
    <property type="match status" value="1"/>
</dbReference>
<evidence type="ECO:0000256" key="3">
    <source>
        <dbReference type="PIRSR" id="PIRSR037238-1"/>
    </source>
</evidence>
<dbReference type="GO" id="GO:0016787">
    <property type="term" value="F:hydrolase activity"/>
    <property type="evidence" value="ECO:0007669"/>
    <property type="project" value="UniProtKB-KW"/>
</dbReference>
<dbReference type="EMBL" id="DYZA01000075">
    <property type="protein sequence ID" value="HJD96821.1"/>
    <property type="molecule type" value="Genomic_DNA"/>
</dbReference>
<dbReference type="SUPFAM" id="SSF55031">
    <property type="entry name" value="Bacterial exopeptidase dimerisation domain"/>
    <property type="match status" value="1"/>
</dbReference>
<dbReference type="PIRSF" id="PIRSF037238">
    <property type="entry name" value="Carboxypeptidase_G2"/>
    <property type="match status" value="1"/>
</dbReference>
<organism evidence="5 6">
    <name type="scientific">Mailhella massiliensis</name>
    <dbReference type="NCBI Taxonomy" id="1903261"/>
    <lineage>
        <taxon>Bacteria</taxon>
        <taxon>Pseudomonadati</taxon>
        <taxon>Thermodesulfobacteriota</taxon>
        <taxon>Desulfovibrionia</taxon>
        <taxon>Desulfovibrionales</taxon>
        <taxon>Desulfovibrionaceae</taxon>
        <taxon>Mailhella</taxon>
    </lineage>
</organism>
<keyword evidence="1" id="KW-0479">Metal-binding</keyword>
<dbReference type="GO" id="GO:0046872">
    <property type="term" value="F:metal ion binding"/>
    <property type="evidence" value="ECO:0007669"/>
    <property type="project" value="UniProtKB-KW"/>
</dbReference>
<feature type="active site" description="Proton acceptor" evidence="3">
    <location>
        <position position="150"/>
    </location>
</feature>
<dbReference type="InterPro" id="IPR017150">
    <property type="entry name" value="Pept_M20_glutamate_carboxypep"/>
</dbReference>
<evidence type="ECO:0000313" key="6">
    <source>
        <dbReference type="Proteomes" id="UP000698963"/>
    </source>
</evidence>
<feature type="active site" evidence="3">
    <location>
        <position position="89"/>
    </location>
</feature>
<dbReference type="InterPro" id="IPR050072">
    <property type="entry name" value="Peptidase_M20A"/>
</dbReference>
<dbReference type="SUPFAM" id="SSF53187">
    <property type="entry name" value="Zn-dependent exopeptidases"/>
    <property type="match status" value="1"/>
</dbReference>
<evidence type="ECO:0000256" key="1">
    <source>
        <dbReference type="ARBA" id="ARBA00022723"/>
    </source>
</evidence>
<sequence>MEGNELFLACREAVPEVLKLSERLVNMDSGTDDTAGLRRKAEVLSSLFTEEGGSVRLMETAPPVRDKWNLAATFHGTGRARILILTHYDTVFPAGEAARRPFFVEGERAYGPGVADMQTSLSMVLKALPMLRGLEGCDYHTLTVFCNADEEAGSRGSRDQITALARKHDIALNMELSGAEGNLITVSGRGMANGKLSVRGRAAHSAAEPPAGVNAGLELAHQLLQLRSLSRPELRTAVNPTVGSFGSRPNVIPDHAEALLNIRVADAAEFARVEQDIREIIRNRLFAESEVSFDMDIAIMPYGNNPVTLDLAEKVRAIARAELGMELGYRHAIGGNDTSFSAQVCPSLDGFGPGCVAMHTAEEYLPVPTVAPRLYLLLRMVQEVCRGNMVPLNRNGLEEA</sequence>
<dbReference type="PANTHER" id="PTHR43808:SF10">
    <property type="entry name" value="BLL3749 PROTEIN"/>
    <property type="match status" value="1"/>
</dbReference>
<dbReference type="Pfam" id="PF01546">
    <property type="entry name" value="Peptidase_M20"/>
    <property type="match status" value="1"/>
</dbReference>
<dbReference type="PANTHER" id="PTHR43808">
    <property type="entry name" value="ACETYLORNITHINE DEACETYLASE"/>
    <property type="match status" value="1"/>
</dbReference>
<dbReference type="RefSeq" id="WP_304121387.1">
    <property type="nucleotide sequence ID" value="NZ_DYZA01000075.1"/>
</dbReference>
<dbReference type="InterPro" id="IPR011650">
    <property type="entry name" value="Peptidase_M20_dimer"/>
</dbReference>
<dbReference type="Proteomes" id="UP000698963">
    <property type="component" value="Unassembled WGS sequence"/>
</dbReference>